<dbReference type="Pfam" id="PF06920">
    <property type="entry name" value="DHR-2_Lobe_A"/>
    <property type="match status" value="1"/>
</dbReference>
<gene>
    <name evidence="7" type="primary">DOCK7</name>
</gene>
<feature type="domain" description="C2 DOCK-type" evidence="5">
    <location>
        <begin position="511"/>
        <end position="677"/>
    </location>
</feature>
<reference evidence="7" key="2">
    <citation type="submission" date="2025-08" db="UniProtKB">
        <authorList>
            <consortium name="Ensembl"/>
        </authorList>
    </citation>
    <scope>IDENTIFICATION</scope>
</reference>
<dbReference type="CDD" id="cd11703">
    <property type="entry name" value="DHR2_DOCK7"/>
    <property type="match status" value="1"/>
</dbReference>
<feature type="domain" description="DOCKER" evidence="6">
    <location>
        <begin position="1557"/>
        <end position="1992"/>
    </location>
</feature>
<protein>
    <submittedName>
        <fullName evidence="7">Dedicator of cytokinesis 7</fullName>
    </submittedName>
</protein>
<dbReference type="InterPro" id="IPR046769">
    <property type="entry name" value="DOCKER_Lobe_A"/>
</dbReference>
<reference evidence="7" key="3">
    <citation type="submission" date="2025-09" db="UniProtKB">
        <authorList>
            <consortium name="Ensembl"/>
        </authorList>
    </citation>
    <scope>IDENTIFICATION</scope>
</reference>
<dbReference type="Gene3D" id="1.20.58.740">
    <property type="match status" value="1"/>
</dbReference>
<sequence>KVKLPFHSRTVAAEVRKQISGQYGGSPQLLKNLNIGGSISHHTTVMLLVSRMGALLVCYHLELFSPLYSEMDPHVRDCVRSYTEDWAIVNRKYHKLGTGFNPNTLDKQKERQKGLPKQIFESDEAPDGNNYQDEQDDLKRRSMSIDDTPRGSWACSIFDLKNSLPDALLPNLLDRTPNEEIDHQNDEQRKSNRHKELFALHPAPDEEEPIERLGIPEIPKEHFGQRLLVKCLSLKFEIEIEPIFASLALYDVKEKKKISENFYFDLNSEQMKGMLRPHVPPAAITTLARSAIFSITYPSQDVFLVIKLEKVLQQGDIGECAEPYMILKEADAAKNKEKLEKLKSQSEQFCQRLGRYRMPFAWTAIHLMNIVSSAGSLERDSTEVEIAAGERKGSWSERRNSSIVGRRSLERTTSGDEACNLTNFRPATLTVTNFFKQEGDRLSDEDLYKFLADMRRPSSVLRRLRPITAQLKIDISPLLQVKLYPDSRVRPTREILEFPARDVYIPNTTYRNLLYVYPQSLNFANRQGSARNITVKVQFMFGEDPSNAMPVIFGKSSCAEFSKEAYTAVVYHNRSPDFHEEIKIKLPATLTDHHHLLFTFYHVSCQQKQNTPLETPVGYTWIPMLQNGRLKTGQFLLPVSLEKPPQAYSVLSPEVPLPGMKWVDNHKGVFNVEIVAVSSIHTQDPYLDKFFALVHALDEHMFPVRIGDMRIMENNLENELKSSISALNSSQLEPVVRFLHLLLDKLILLVVRPPIIAGQIVNLGQASFEAMASIVNRLHKNLEGNQDQHGRFSFWGPASLNLNRSRSLSNSNPDISGTPTSPDDEVRSIIGSKATDRSCNRMSSHTETSSFLQTLTGRLPTKKLFHEELALQWVVCSGSVREAALQQAWFFFELMVKSMVHHLYFADKLDAPRKNRFPERFMDDIAALVSTIASDIVSRFQKDAEMIERLNTSLAFFLNDLLTVMDRGFVFSLTKVYYKQVSSKLYSLPNPSTLVSLRLDFLRIVCSHEHYVTLNLPCSLLTPPASPSPSVSSATSQSSGFSTNVQDQKIANMFELSVPFRQQHYLSGLVLSELTVILDPDAEGLFGLHKKVINMVHNLLSSHDSDPRYSDPQVKARVATLYLPLIGVIMESVPQLYDFTENHNQRGRPSCTAMEDYESEGGSMISQTVAMAIAGTSVPQLTRPSSFLLTQIGSIQHFQAESSRNLLICLLWVLKNADESVLQKWFTDLSVLQLNRLLDLLYLCVSCFEYKGKKVFERMNSLTFKKSKDMRAKLEEAILGSIGARQEMVRRSRGQLGKLTLSPDRRERSPSGSAFGSQENLRWRKDMTHWRQNTEKLDKSRAEIEHEALIDGNLATEANLIILDTLEIVVQTVSVTESKESILGGVLKVLLHSMACNQSALYLQHCFATQRALVSKFPELLFEEETEQCADLCLRLLRHCSSSIGTIRSHASASLYLLMRQNFEIGNNFARVKMQVTMSLSSLVGTSQNFNEEFLRRSLKTILTYAEEDLELRETTFPDQVQDLVFNLHMILSDTVKMKEHQEDPEMLVDLMYRIAKGYQNSPDLRLTWLQNMAGKHSERSNHAESAQCLVHSAGLVAEYLSMLEDRKYLPVGCVTFQNISSNVLEESAVSDDVVSPDEEGICSGKYFTEAGLVGLLEQAAASFSMAGMYEAVNEVYKILIPIHEANRDAKKLATIHGKLQEAFTKIVHQVMTWRMFGTYFRVGFYGTKFGDLDEQEFVYKEPAITKLAEISHRLEGFYGERFGEDVVEVIKDSNPVDKCKLDANKAYIQITYVEPYFDTYEMKDRITYFDKNYNLRRFMYCTPFTLDGRAHGELHEQFKRKTILTTSHAFPYIKTRINVIHKEEIILTPIEVAIEDMQKKTQELAFATHQDPADPKMLQMVLQGSVGTTVNQGPLEVAQVFLSEIPNDPKLFRHHNKLRLCFKDFTKRCEDALRKNKSLIGPDQKEYQRELERNYHRLKEALQPLINRKIPQLYKTVLPAACHRDSFSRMSLRKMDI</sequence>
<dbReference type="GO" id="GO:0007264">
    <property type="term" value="P:small GTPase-mediated signal transduction"/>
    <property type="evidence" value="ECO:0007669"/>
    <property type="project" value="InterPro"/>
</dbReference>
<dbReference type="InterPro" id="IPR046770">
    <property type="entry name" value="DOCKER_Lobe_B"/>
</dbReference>
<evidence type="ECO:0000256" key="3">
    <source>
        <dbReference type="PROSITE-ProRule" id="PRU00983"/>
    </source>
</evidence>
<evidence type="ECO:0000256" key="1">
    <source>
        <dbReference type="ARBA" id="ARBA00022553"/>
    </source>
</evidence>
<dbReference type="Pfam" id="PF11878">
    <property type="entry name" value="DOCK_C-D_N"/>
    <property type="match status" value="1"/>
</dbReference>
<dbReference type="PROSITE" id="PS51650">
    <property type="entry name" value="C2_DOCK"/>
    <property type="match status" value="1"/>
</dbReference>
<dbReference type="FunFam" id="1.20.58.740:FF:000002">
    <property type="entry name" value="Dedicator of cytokinesis protein 7"/>
    <property type="match status" value="1"/>
</dbReference>
<dbReference type="GeneTree" id="ENSGT00940000155661"/>
<dbReference type="Pfam" id="PF14429">
    <property type="entry name" value="DOCK-C2"/>
    <property type="match status" value="1"/>
</dbReference>
<dbReference type="Proteomes" id="UP000472272">
    <property type="component" value="Chromosome 6"/>
</dbReference>
<evidence type="ECO:0000256" key="2">
    <source>
        <dbReference type="ARBA" id="ARBA00022658"/>
    </source>
</evidence>
<organism evidence="7 8">
    <name type="scientific">Podarcis muralis</name>
    <name type="common">Wall lizard</name>
    <name type="synonym">Lacerta muralis</name>
    <dbReference type="NCBI Taxonomy" id="64176"/>
    <lineage>
        <taxon>Eukaryota</taxon>
        <taxon>Metazoa</taxon>
        <taxon>Chordata</taxon>
        <taxon>Craniata</taxon>
        <taxon>Vertebrata</taxon>
        <taxon>Euteleostomi</taxon>
        <taxon>Lepidosauria</taxon>
        <taxon>Squamata</taxon>
        <taxon>Bifurcata</taxon>
        <taxon>Unidentata</taxon>
        <taxon>Episquamata</taxon>
        <taxon>Laterata</taxon>
        <taxon>Lacertibaenia</taxon>
        <taxon>Lacertidae</taxon>
        <taxon>Podarcis</taxon>
    </lineage>
</organism>
<dbReference type="GO" id="GO:0005085">
    <property type="term" value="F:guanyl-nucleotide exchange factor activity"/>
    <property type="evidence" value="ECO:0007669"/>
    <property type="project" value="UniProtKB-KW"/>
</dbReference>
<dbReference type="InterPro" id="IPR043162">
    <property type="entry name" value="DOCK_C_lobe_C"/>
</dbReference>
<dbReference type="GO" id="GO:0007409">
    <property type="term" value="P:axonogenesis"/>
    <property type="evidence" value="ECO:0007669"/>
    <property type="project" value="TreeGrafter"/>
</dbReference>
<dbReference type="PANTHER" id="PTHR23317">
    <property type="entry name" value="DEDICATOR OF CYTOKINESIS DOCK"/>
    <property type="match status" value="1"/>
</dbReference>
<dbReference type="FunFam" id="2.60.40.150:FF:000022">
    <property type="entry name" value="Dedicator of cytokinesis protein 7"/>
    <property type="match status" value="1"/>
</dbReference>
<keyword evidence="2" id="KW-0344">Guanine-nucleotide releasing factor</keyword>
<proteinExistence type="inferred from homology"/>
<dbReference type="PANTHER" id="PTHR23317:SF78">
    <property type="entry name" value="DEDICATOR OF CYTOKINESIS PROTEIN 7"/>
    <property type="match status" value="1"/>
</dbReference>
<evidence type="ECO:0000313" key="7">
    <source>
        <dbReference type="Ensembl" id="ENSPMRP00000023304.1"/>
    </source>
</evidence>
<dbReference type="PROSITE" id="PS51651">
    <property type="entry name" value="DOCKER"/>
    <property type="match status" value="1"/>
</dbReference>
<dbReference type="Ensembl" id="ENSPMRT00000024745.1">
    <property type="protein sequence ID" value="ENSPMRP00000023304.1"/>
    <property type="gene ID" value="ENSPMRG00000011757.1"/>
</dbReference>
<dbReference type="Gene3D" id="2.60.40.150">
    <property type="entry name" value="C2 domain"/>
    <property type="match status" value="1"/>
</dbReference>
<evidence type="ECO:0000313" key="8">
    <source>
        <dbReference type="Proteomes" id="UP000472272"/>
    </source>
</evidence>
<dbReference type="CDD" id="cd08696">
    <property type="entry name" value="C2_Dock-C"/>
    <property type="match status" value="1"/>
</dbReference>
<dbReference type="Pfam" id="PF20422">
    <property type="entry name" value="DHR-2_Lobe_B"/>
    <property type="match status" value="1"/>
</dbReference>
<dbReference type="InterPro" id="IPR021816">
    <property type="entry name" value="DOCK_C/D_N"/>
</dbReference>
<feature type="region of interest" description="Disordered" evidence="4">
    <location>
        <begin position="806"/>
        <end position="828"/>
    </location>
</feature>
<evidence type="ECO:0000256" key="4">
    <source>
        <dbReference type="SAM" id="MobiDB-lite"/>
    </source>
</evidence>
<accession>A0A670JI88</accession>
<dbReference type="Pfam" id="PF20421">
    <property type="entry name" value="DHR-2_Lobe_C"/>
    <property type="match status" value="1"/>
</dbReference>
<dbReference type="InterPro" id="IPR037808">
    <property type="entry name" value="C2_Dock-C"/>
</dbReference>
<dbReference type="InterPro" id="IPR027357">
    <property type="entry name" value="DOCKER_dom"/>
</dbReference>
<evidence type="ECO:0000259" key="5">
    <source>
        <dbReference type="PROSITE" id="PS51650"/>
    </source>
</evidence>
<comment type="similarity">
    <text evidence="3">Belongs to the DOCK family.</text>
</comment>
<dbReference type="InterPro" id="IPR035892">
    <property type="entry name" value="C2_domain_sf"/>
</dbReference>
<dbReference type="InterPro" id="IPR026791">
    <property type="entry name" value="DOCK"/>
</dbReference>
<dbReference type="InterPro" id="IPR027007">
    <property type="entry name" value="C2_DOCK-type_domain"/>
</dbReference>
<keyword evidence="8" id="KW-1185">Reference proteome</keyword>
<name>A0A670JI88_PODMU</name>
<feature type="region of interest" description="Disordered" evidence="4">
    <location>
        <begin position="99"/>
        <end position="145"/>
    </location>
</feature>
<reference evidence="7 8" key="1">
    <citation type="journal article" date="2019" name="Proc. Natl. Acad. Sci. U.S.A.">
        <title>Regulatory changes in pterin and carotenoid genes underlie balanced color polymorphisms in the wall lizard.</title>
        <authorList>
            <person name="Andrade P."/>
            <person name="Pinho C."/>
            <person name="Perez I de Lanuza G."/>
            <person name="Afonso S."/>
            <person name="Brejcha J."/>
            <person name="Rubin C.J."/>
            <person name="Wallerman O."/>
            <person name="Pereira P."/>
            <person name="Sabatino S.J."/>
            <person name="Bellati A."/>
            <person name="Pellitteri-Rosa D."/>
            <person name="Bosakova Z."/>
            <person name="Bunikis I."/>
            <person name="Carretero M.A."/>
            <person name="Feiner N."/>
            <person name="Marsik P."/>
            <person name="Pauperio F."/>
            <person name="Salvi D."/>
            <person name="Soler L."/>
            <person name="While G.M."/>
            <person name="Uller T."/>
            <person name="Font E."/>
            <person name="Andersson L."/>
            <person name="Carneiro M."/>
        </authorList>
    </citation>
    <scope>NUCLEOTIDE SEQUENCE</scope>
</reference>
<keyword evidence="1" id="KW-0597">Phosphoprotein</keyword>
<dbReference type="InterPro" id="IPR046773">
    <property type="entry name" value="DOCKER_Lobe_C"/>
</dbReference>
<evidence type="ECO:0000259" key="6">
    <source>
        <dbReference type="PROSITE" id="PS51651"/>
    </source>
</evidence>
<dbReference type="FunFam" id="1.25.40.410:FF:000002">
    <property type="entry name" value="Dedicator of cytokinesis protein 7"/>
    <property type="match status" value="1"/>
</dbReference>
<dbReference type="InterPro" id="IPR043161">
    <property type="entry name" value="DOCK_C_lobe_A"/>
</dbReference>
<dbReference type="Gene3D" id="1.25.40.410">
    <property type="match status" value="1"/>
</dbReference>